<gene>
    <name evidence="1" type="ORF">HGM15179_021237</name>
</gene>
<dbReference type="Proteomes" id="UP000796761">
    <property type="component" value="Unassembled WGS sequence"/>
</dbReference>
<reference evidence="1" key="1">
    <citation type="submission" date="2019-04" db="EMBL/GenBank/DDBJ databases">
        <title>Genome assembly of Zosterops borbonicus 15179.</title>
        <authorList>
            <person name="Leroy T."/>
            <person name="Anselmetti Y."/>
            <person name="Tilak M.-K."/>
            <person name="Nabholz B."/>
        </authorList>
    </citation>
    <scope>NUCLEOTIDE SEQUENCE</scope>
    <source>
        <strain evidence="1">HGM_15179</strain>
        <tissue evidence="1">Muscle</tissue>
    </source>
</reference>
<proteinExistence type="predicted"/>
<name>A0A8K1D649_9PASS</name>
<evidence type="ECO:0000313" key="2">
    <source>
        <dbReference type="Proteomes" id="UP000796761"/>
    </source>
</evidence>
<comment type="caution">
    <text evidence="1">The sequence shown here is derived from an EMBL/GenBank/DDBJ whole genome shotgun (WGS) entry which is preliminary data.</text>
</comment>
<sequence>MIRIRISQDAIGFLGHLGTVLAHVQPAFNQHLQVLFHQAVLQPLFLKPVALHGIVVTQWQDPALGLIGLHTVGPSLLIKLVQILLQSLPALQQINTLAQSGVICRLTEGAFVPLSKSSIKTCTSLLKQFMEHNLRTSGPNTESWGKALATSYQLNVTPFATTLLVQLFSQIFSSPRVHQSKPRTASSSRRML</sequence>
<keyword evidence="2" id="KW-1185">Reference proteome</keyword>
<evidence type="ECO:0000313" key="1">
    <source>
        <dbReference type="EMBL" id="TRZ05870.1"/>
    </source>
</evidence>
<dbReference type="EMBL" id="SWJQ01003247">
    <property type="protein sequence ID" value="TRZ05870.1"/>
    <property type="molecule type" value="Genomic_DNA"/>
</dbReference>
<accession>A0A8K1D649</accession>
<dbReference type="AlphaFoldDB" id="A0A8K1D649"/>
<protein>
    <submittedName>
        <fullName evidence="1">Uncharacterized protein</fullName>
    </submittedName>
</protein>
<organism evidence="1 2">
    <name type="scientific">Zosterops borbonicus</name>
    <dbReference type="NCBI Taxonomy" id="364589"/>
    <lineage>
        <taxon>Eukaryota</taxon>
        <taxon>Metazoa</taxon>
        <taxon>Chordata</taxon>
        <taxon>Craniata</taxon>
        <taxon>Vertebrata</taxon>
        <taxon>Euteleostomi</taxon>
        <taxon>Archelosauria</taxon>
        <taxon>Archosauria</taxon>
        <taxon>Dinosauria</taxon>
        <taxon>Saurischia</taxon>
        <taxon>Theropoda</taxon>
        <taxon>Coelurosauria</taxon>
        <taxon>Aves</taxon>
        <taxon>Neognathae</taxon>
        <taxon>Neoaves</taxon>
        <taxon>Telluraves</taxon>
        <taxon>Australaves</taxon>
        <taxon>Passeriformes</taxon>
        <taxon>Sylvioidea</taxon>
        <taxon>Zosteropidae</taxon>
        <taxon>Zosterops</taxon>
    </lineage>
</organism>